<evidence type="ECO:0000313" key="2">
    <source>
        <dbReference type="EMBL" id="EWS72776.1"/>
    </source>
</evidence>
<dbReference type="RefSeq" id="XP_012654688.1">
    <property type="nucleotide sequence ID" value="XM_012799234.1"/>
</dbReference>
<keyword evidence="1" id="KW-1133">Transmembrane helix</keyword>
<dbReference type="GeneID" id="24441601"/>
<dbReference type="InParanoid" id="W7XFI0"/>
<organism evidence="2 3">
    <name type="scientific">Tetrahymena thermophila (strain SB210)</name>
    <dbReference type="NCBI Taxonomy" id="312017"/>
    <lineage>
        <taxon>Eukaryota</taxon>
        <taxon>Sar</taxon>
        <taxon>Alveolata</taxon>
        <taxon>Ciliophora</taxon>
        <taxon>Intramacronucleata</taxon>
        <taxon>Oligohymenophorea</taxon>
        <taxon>Hymenostomatida</taxon>
        <taxon>Tetrahymenina</taxon>
        <taxon>Tetrahymenidae</taxon>
        <taxon>Tetrahymena</taxon>
    </lineage>
</organism>
<evidence type="ECO:0000256" key="1">
    <source>
        <dbReference type="SAM" id="Phobius"/>
    </source>
</evidence>
<dbReference type="AlphaFoldDB" id="W7XFI0"/>
<keyword evidence="1" id="KW-0472">Membrane</keyword>
<proteinExistence type="predicted"/>
<dbReference type="EMBL" id="GG662550">
    <property type="protein sequence ID" value="EWS72776.1"/>
    <property type="molecule type" value="Genomic_DNA"/>
</dbReference>
<dbReference type="KEGG" id="tet:TTHERM_001068041"/>
<gene>
    <name evidence="2" type="ORF">TTHERM_001068041</name>
</gene>
<protein>
    <submittedName>
        <fullName evidence="2">Transmembrane protein, putative</fullName>
    </submittedName>
</protein>
<keyword evidence="1 2" id="KW-0812">Transmembrane</keyword>
<reference evidence="3" key="1">
    <citation type="journal article" date="2006" name="PLoS Biol.">
        <title>Macronuclear genome sequence of the ciliate Tetrahymena thermophila, a model eukaryote.</title>
        <authorList>
            <person name="Eisen J.A."/>
            <person name="Coyne R.S."/>
            <person name="Wu M."/>
            <person name="Wu D."/>
            <person name="Thiagarajan M."/>
            <person name="Wortman J.R."/>
            <person name="Badger J.H."/>
            <person name="Ren Q."/>
            <person name="Amedeo P."/>
            <person name="Jones K.M."/>
            <person name="Tallon L.J."/>
            <person name="Delcher A.L."/>
            <person name="Salzberg S.L."/>
            <person name="Silva J.C."/>
            <person name="Haas B.J."/>
            <person name="Majoros W.H."/>
            <person name="Farzad M."/>
            <person name="Carlton J.M."/>
            <person name="Smith R.K. Jr."/>
            <person name="Garg J."/>
            <person name="Pearlman R.E."/>
            <person name="Karrer K.M."/>
            <person name="Sun L."/>
            <person name="Manning G."/>
            <person name="Elde N.C."/>
            <person name="Turkewitz A.P."/>
            <person name="Asai D.J."/>
            <person name="Wilkes D.E."/>
            <person name="Wang Y."/>
            <person name="Cai H."/>
            <person name="Collins K."/>
            <person name="Stewart B.A."/>
            <person name="Lee S.R."/>
            <person name="Wilamowska K."/>
            <person name="Weinberg Z."/>
            <person name="Ruzzo W.L."/>
            <person name="Wloga D."/>
            <person name="Gaertig J."/>
            <person name="Frankel J."/>
            <person name="Tsao C.-C."/>
            <person name="Gorovsky M.A."/>
            <person name="Keeling P.J."/>
            <person name="Waller R.F."/>
            <person name="Patron N.J."/>
            <person name="Cherry J.M."/>
            <person name="Stover N.A."/>
            <person name="Krieger C.J."/>
            <person name="del Toro C."/>
            <person name="Ryder H.F."/>
            <person name="Williamson S.C."/>
            <person name="Barbeau R.A."/>
            <person name="Hamilton E.P."/>
            <person name="Orias E."/>
        </authorList>
    </citation>
    <scope>NUCLEOTIDE SEQUENCE [LARGE SCALE GENOMIC DNA]</scope>
    <source>
        <strain evidence="3">SB210</strain>
    </source>
</reference>
<accession>W7XFI0</accession>
<keyword evidence="3" id="KW-1185">Reference proteome</keyword>
<evidence type="ECO:0000313" key="3">
    <source>
        <dbReference type="Proteomes" id="UP000009168"/>
    </source>
</evidence>
<name>W7XFI0_TETTS</name>
<feature type="transmembrane region" description="Helical" evidence="1">
    <location>
        <begin position="40"/>
        <end position="62"/>
    </location>
</feature>
<sequence>MHCSIQLILQIQKTFSLNNVLRNQFHQIVSTKIIALNAKIILTLKIVFQFYFILSIIKQAIIRPNQAKKLKKLNGMVTLKIPKIIMSLFRKQQLFIHKCKKPPNKTPKVLFSTFQNRKYRILIRINTKQQIPKLTPKESFRSINEEILKV</sequence>
<dbReference type="Proteomes" id="UP000009168">
    <property type="component" value="Unassembled WGS sequence"/>
</dbReference>